<dbReference type="InterPro" id="IPR009316">
    <property type="entry name" value="COG2"/>
</dbReference>
<evidence type="ECO:0000259" key="9">
    <source>
        <dbReference type="Pfam" id="PF06148"/>
    </source>
</evidence>
<comment type="subcellular location">
    <subcellularLocation>
        <location evidence="1">Golgi apparatus membrane</location>
        <topology evidence="1">Peripheral membrane protein</topology>
    </subcellularLocation>
</comment>
<keyword evidence="12" id="KW-1185">Reference proteome</keyword>
<comment type="caution">
    <text evidence="11">The sequence shown here is derived from an EMBL/GenBank/DDBJ whole genome shotgun (WGS) entry which is preliminary data.</text>
</comment>
<keyword evidence="5" id="KW-0653">Protein transport</keyword>
<evidence type="ECO:0000313" key="11">
    <source>
        <dbReference type="EMBL" id="CAK9109479.1"/>
    </source>
</evidence>
<comment type="similarity">
    <text evidence="2">Belongs to the COG2 family.</text>
</comment>
<organism evidence="11 12">
    <name type="scientific">Durusdinium trenchii</name>
    <dbReference type="NCBI Taxonomy" id="1381693"/>
    <lineage>
        <taxon>Eukaryota</taxon>
        <taxon>Sar</taxon>
        <taxon>Alveolata</taxon>
        <taxon>Dinophyceae</taxon>
        <taxon>Suessiales</taxon>
        <taxon>Symbiodiniaceae</taxon>
        <taxon>Durusdinium</taxon>
    </lineage>
</organism>
<evidence type="ECO:0000259" key="10">
    <source>
        <dbReference type="Pfam" id="PF12022"/>
    </source>
</evidence>
<evidence type="ECO:0000256" key="2">
    <source>
        <dbReference type="ARBA" id="ARBA00007603"/>
    </source>
</evidence>
<evidence type="ECO:0000256" key="1">
    <source>
        <dbReference type="ARBA" id="ARBA00004395"/>
    </source>
</evidence>
<keyword evidence="4" id="KW-0813">Transport</keyword>
<feature type="domain" description="Conserved oligomeric Golgi complex subunit 2 N-terminal" evidence="9">
    <location>
        <begin position="10"/>
        <end position="80"/>
    </location>
</feature>
<dbReference type="Pfam" id="PF12022">
    <property type="entry name" value="COG2_C"/>
    <property type="match status" value="1"/>
</dbReference>
<name>A0ABP0SAY0_9DINO</name>
<reference evidence="11 12" key="1">
    <citation type="submission" date="2024-02" db="EMBL/GenBank/DDBJ databases">
        <authorList>
            <person name="Chen Y."/>
            <person name="Shah S."/>
            <person name="Dougan E. K."/>
            <person name="Thang M."/>
            <person name="Chan C."/>
        </authorList>
    </citation>
    <scope>NUCLEOTIDE SEQUENCE [LARGE SCALE GENOMIC DNA]</scope>
</reference>
<keyword evidence="6" id="KW-0333">Golgi apparatus</keyword>
<evidence type="ECO:0000256" key="7">
    <source>
        <dbReference type="ARBA" id="ARBA00023136"/>
    </source>
</evidence>
<proteinExistence type="inferred from homology"/>
<evidence type="ECO:0000256" key="4">
    <source>
        <dbReference type="ARBA" id="ARBA00022448"/>
    </source>
</evidence>
<evidence type="ECO:0000256" key="8">
    <source>
        <dbReference type="ARBA" id="ARBA00031344"/>
    </source>
</evidence>
<dbReference type="InterPro" id="IPR024602">
    <property type="entry name" value="COG_su2_N"/>
</dbReference>
<dbReference type="InterPro" id="IPR024603">
    <property type="entry name" value="COG_complex_COG2_C"/>
</dbReference>
<evidence type="ECO:0000256" key="6">
    <source>
        <dbReference type="ARBA" id="ARBA00023034"/>
    </source>
</evidence>
<dbReference type="Proteomes" id="UP001642464">
    <property type="component" value="Unassembled WGS sequence"/>
</dbReference>
<feature type="domain" description="COG complex component COG2 C-terminal" evidence="10">
    <location>
        <begin position="358"/>
        <end position="647"/>
    </location>
</feature>
<evidence type="ECO:0000256" key="3">
    <source>
        <dbReference type="ARBA" id="ARBA00020977"/>
    </source>
</evidence>
<evidence type="ECO:0000256" key="5">
    <source>
        <dbReference type="ARBA" id="ARBA00022927"/>
    </source>
</evidence>
<sequence>MALGRDAELEDALFLGEDWDAARFVAGLRAERTLETLEQDLEAYVASLDNTLVNIINNDYSSFLKLSSMLVDIDSLVAGLREPLNQLEHKVGAVRAVVATPLQAQQDIVDKLTYVREKKRLIQLCLSAWETLEKVERQVEELQVTTSQVVRGEALGRATQRLARVTFLAQENSELPVLRMVRAKARSLEQALIEELDKALVQAIEADHASIAVVLRAYVAIDQVEKAGHVFQDRVIKPNLERMFTQGKVDAGGARGLASGLAAVYRESLVFLNDSCRPVLDAVRDPEEGLQVDFVGSSMAQAAAAVIKDNLAFVYTSGVADTLFSSYRATEAFFGVLAALSADRSKVDAIATDVLQLWNLSVYIQLRSQEFAAQLDKALETPIDVDNLDPDADGLTIPASRQLLSCFLKCWGQGVYLGPVALKILKLAFQLITSFAAWAEASVGFFSGEQDQCDASKAWAGVPCEALVVLASDCTNLEAALHGHLDMVCDRVGPQDATHARKHVRKAFSDVVYPRLRALSQDANHAVHASLTSACNDRLLQGLKSVAPMYRMTNKPAPTDPSDYATQVLEPLQSFLGGPISANMGTQDRQACIEAVLGSLFSFFEEQAVQVLDEIKTTENALRRLKRNASARQMDSDKIKIQYRLDVESIARHAQDVGADLADIPSLAHLRDFLQQE</sequence>
<dbReference type="PANTHER" id="PTHR12961:SF0">
    <property type="entry name" value="CONSERVED OLIGOMERIC GOLGI COMPLEX SUBUNIT 2"/>
    <property type="match status" value="1"/>
</dbReference>
<gene>
    <name evidence="11" type="ORF">SCF082_LOCUS50874</name>
</gene>
<dbReference type="EMBL" id="CAXAMM010043310">
    <property type="protein sequence ID" value="CAK9109479.1"/>
    <property type="molecule type" value="Genomic_DNA"/>
</dbReference>
<keyword evidence="7" id="KW-0472">Membrane</keyword>
<accession>A0ABP0SAY0</accession>
<evidence type="ECO:0000313" key="12">
    <source>
        <dbReference type="Proteomes" id="UP001642464"/>
    </source>
</evidence>
<dbReference type="Pfam" id="PF06148">
    <property type="entry name" value="COG2_N"/>
    <property type="match status" value="1"/>
</dbReference>
<protein>
    <recommendedName>
        <fullName evidence="3">Conserved oligomeric Golgi complex subunit 2</fullName>
    </recommendedName>
    <alternativeName>
        <fullName evidence="8">Component of oligomeric Golgi complex 2</fullName>
    </alternativeName>
</protein>
<dbReference type="PANTHER" id="PTHR12961">
    <property type="entry name" value="CONSERVED OLIGOMERIC GOLGI COMPLEX COMPONENT 2"/>
    <property type="match status" value="1"/>
</dbReference>